<evidence type="ECO:0000256" key="8">
    <source>
        <dbReference type="SAM" id="Phobius"/>
    </source>
</evidence>
<evidence type="ECO:0000256" key="5">
    <source>
        <dbReference type="ARBA" id="ARBA00022989"/>
    </source>
</evidence>
<evidence type="ECO:0000256" key="6">
    <source>
        <dbReference type="ARBA" id="ARBA00023118"/>
    </source>
</evidence>
<gene>
    <name evidence="10" type="ORF">IQ266_20960</name>
</gene>
<evidence type="ECO:0000256" key="2">
    <source>
        <dbReference type="ARBA" id="ARBA00022475"/>
    </source>
</evidence>
<dbReference type="AlphaFoldDB" id="A0A928VUC0"/>
<evidence type="ECO:0000256" key="3">
    <source>
        <dbReference type="ARBA" id="ARBA00022692"/>
    </source>
</evidence>
<evidence type="ECO:0000256" key="4">
    <source>
        <dbReference type="ARBA" id="ARBA00022741"/>
    </source>
</evidence>
<feature type="transmembrane region" description="Helical" evidence="8">
    <location>
        <begin position="27"/>
        <end position="45"/>
    </location>
</feature>
<name>A0A928VUC0_9CYAN</name>
<sequence>MDALPQKLLVIFQNVNEWVKFAEAKNAVLLAFAGAAVTVTTTALVTAQAMPFFWQVALSVTTGWIGICAFLCAVSFIPKTNLEKILWLKQKPSEQQRLKKTDNFYFFGDLRKYRPEELLEAINYYYFNNEFTLPHGKECEDIAAQIVVAAQIANMKFTLFTYAIYSLLIALLCMPIFGLLNLAFFRK</sequence>
<dbReference type="Proteomes" id="UP000625316">
    <property type="component" value="Unassembled WGS sequence"/>
</dbReference>
<comment type="subcellular location">
    <subcellularLocation>
        <location evidence="1">Cell membrane</location>
    </subcellularLocation>
</comment>
<keyword evidence="2" id="KW-1003">Cell membrane</keyword>
<feature type="transmembrane region" description="Helical" evidence="8">
    <location>
        <begin position="52"/>
        <end position="77"/>
    </location>
</feature>
<keyword evidence="5 8" id="KW-1133">Transmembrane helix</keyword>
<keyword evidence="3 8" id="KW-0812">Transmembrane</keyword>
<evidence type="ECO:0000259" key="9">
    <source>
        <dbReference type="Pfam" id="PF18967"/>
    </source>
</evidence>
<dbReference type="InterPro" id="IPR043760">
    <property type="entry name" value="PycTM_dom"/>
</dbReference>
<dbReference type="Pfam" id="PF18967">
    <property type="entry name" value="PycTM"/>
    <property type="match status" value="1"/>
</dbReference>
<keyword evidence="11" id="KW-1185">Reference proteome</keyword>
<feature type="transmembrane region" description="Helical" evidence="8">
    <location>
        <begin position="162"/>
        <end position="185"/>
    </location>
</feature>
<protein>
    <recommendedName>
        <fullName evidence="9">Pycsar effector protein domain-containing protein</fullName>
    </recommendedName>
</protein>
<keyword evidence="6" id="KW-0051">Antiviral defense</keyword>
<evidence type="ECO:0000256" key="7">
    <source>
        <dbReference type="ARBA" id="ARBA00023136"/>
    </source>
</evidence>
<organism evidence="10 11">
    <name type="scientific">Romeriopsis navalis LEGE 11480</name>
    <dbReference type="NCBI Taxonomy" id="2777977"/>
    <lineage>
        <taxon>Bacteria</taxon>
        <taxon>Bacillati</taxon>
        <taxon>Cyanobacteriota</taxon>
        <taxon>Cyanophyceae</taxon>
        <taxon>Leptolyngbyales</taxon>
        <taxon>Leptolyngbyaceae</taxon>
        <taxon>Romeriopsis</taxon>
        <taxon>Romeriopsis navalis</taxon>
    </lineage>
</organism>
<comment type="caution">
    <text evidence="10">The sequence shown here is derived from an EMBL/GenBank/DDBJ whole genome shotgun (WGS) entry which is preliminary data.</text>
</comment>
<dbReference type="RefSeq" id="WP_264327033.1">
    <property type="nucleotide sequence ID" value="NZ_JADEXQ010000093.1"/>
</dbReference>
<evidence type="ECO:0000256" key="1">
    <source>
        <dbReference type="ARBA" id="ARBA00004236"/>
    </source>
</evidence>
<evidence type="ECO:0000313" key="10">
    <source>
        <dbReference type="EMBL" id="MBE9032214.1"/>
    </source>
</evidence>
<accession>A0A928VUC0</accession>
<keyword evidence="4" id="KW-0547">Nucleotide-binding</keyword>
<feature type="domain" description="Pycsar effector protein" evidence="9">
    <location>
        <begin position="8"/>
        <end position="176"/>
    </location>
</feature>
<keyword evidence="7 8" id="KW-0472">Membrane</keyword>
<evidence type="ECO:0000313" key="11">
    <source>
        <dbReference type="Proteomes" id="UP000625316"/>
    </source>
</evidence>
<proteinExistence type="predicted"/>
<reference evidence="10" key="1">
    <citation type="submission" date="2020-10" db="EMBL/GenBank/DDBJ databases">
        <authorList>
            <person name="Castelo-Branco R."/>
            <person name="Eusebio N."/>
            <person name="Adriana R."/>
            <person name="Vieira A."/>
            <person name="Brugerolle De Fraissinette N."/>
            <person name="Rezende De Castro R."/>
            <person name="Schneider M.P."/>
            <person name="Vasconcelos V."/>
            <person name="Leao P.N."/>
        </authorList>
    </citation>
    <scope>NUCLEOTIDE SEQUENCE</scope>
    <source>
        <strain evidence="10">LEGE 11480</strain>
    </source>
</reference>
<dbReference type="EMBL" id="JADEXQ010000093">
    <property type="protein sequence ID" value="MBE9032214.1"/>
    <property type="molecule type" value="Genomic_DNA"/>
</dbReference>